<feature type="domain" description="GP-PDE" evidence="1">
    <location>
        <begin position="13"/>
        <end position="254"/>
    </location>
</feature>
<dbReference type="Pfam" id="PF03009">
    <property type="entry name" value="GDPD"/>
    <property type="match status" value="1"/>
</dbReference>
<sequence length="262" mass="28545">MVRQHEFYAQEHPLAIAHRGGTEDAPENTLAAFTAATLLGYRHLETDVHLSADGVLIAFHDDQLDRVTNEQGKIAELSWAEISEARIEGTEPIPTLAELLEAFPSAFFNIDAKSDAAVETLAQTLQQHNAISRVCVAAFSHRRLRRLRQLLGDQQCTAASPKEVAQLMAASRLRGASGSGSGSGSGSADYHCVQVPVKQNGISLITPAFVGSVHARGCQVHAWTINDPEEMHRLLDLGVDGIITDYPSQLRAVLLERNQWHS</sequence>
<gene>
    <name evidence="2" type="ORF">UFOPK2766_01055</name>
</gene>
<dbReference type="PANTHER" id="PTHR43805">
    <property type="entry name" value="GLYCEROPHOSPHORYL DIESTER PHOSPHODIESTERASE"/>
    <property type="match status" value="1"/>
</dbReference>
<dbReference type="CDD" id="cd08561">
    <property type="entry name" value="GDPD_cytoplasmic_ScUgpQ2_like"/>
    <property type="match status" value="1"/>
</dbReference>
<evidence type="ECO:0000313" key="2">
    <source>
        <dbReference type="EMBL" id="CAB4741275.1"/>
    </source>
</evidence>
<dbReference type="GO" id="GO:0008081">
    <property type="term" value="F:phosphoric diester hydrolase activity"/>
    <property type="evidence" value="ECO:0007669"/>
    <property type="project" value="InterPro"/>
</dbReference>
<reference evidence="2" key="1">
    <citation type="submission" date="2020-05" db="EMBL/GenBank/DDBJ databases">
        <authorList>
            <person name="Chiriac C."/>
            <person name="Salcher M."/>
            <person name="Ghai R."/>
            <person name="Kavagutti S V."/>
        </authorList>
    </citation>
    <scope>NUCLEOTIDE SEQUENCE</scope>
</reference>
<evidence type="ECO:0000259" key="1">
    <source>
        <dbReference type="PROSITE" id="PS51704"/>
    </source>
</evidence>
<dbReference type="InterPro" id="IPR017946">
    <property type="entry name" value="PLC-like_Pdiesterase_TIM-brl"/>
</dbReference>
<dbReference type="SUPFAM" id="SSF51695">
    <property type="entry name" value="PLC-like phosphodiesterases"/>
    <property type="match status" value="1"/>
</dbReference>
<dbReference type="Gene3D" id="3.20.20.190">
    <property type="entry name" value="Phosphatidylinositol (PI) phosphodiesterase"/>
    <property type="match status" value="1"/>
</dbReference>
<accession>A0A6J6T2U9</accession>
<name>A0A6J6T2U9_9ZZZZ</name>
<dbReference type="InterPro" id="IPR030395">
    <property type="entry name" value="GP_PDE_dom"/>
</dbReference>
<dbReference type="GO" id="GO:0006629">
    <property type="term" value="P:lipid metabolic process"/>
    <property type="evidence" value="ECO:0007669"/>
    <property type="project" value="InterPro"/>
</dbReference>
<dbReference type="EMBL" id="CAEZYU010000042">
    <property type="protein sequence ID" value="CAB4741275.1"/>
    <property type="molecule type" value="Genomic_DNA"/>
</dbReference>
<dbReference type="AlphaFoldDB" id="A0A6J6T2U9"/>
<dbReference type="PROSITE" id="PS51704">
    <property type="entry name" value="GP_PDE"/>
    <property type="match status" value="1"/>
</dbReference>
<protein>
    <submittedName>
        <fullName evidence="2">Unannotated protein</fullName>
    </submittedName>
</protein>
<proteinExistence type="predicted"/>
<organism evidence="2">
    <name type="scientific">freshwater metagenome</name>
    <dbReference type="NCBI Taxonomy" id="449393"/>
    <lineage>
        <taxon>unclassified sequences</taxon>
        <taxon>metagenomes</taxon>
        <taxon>ecological metagenomes</taxon>
    </lineage>
</organism>
<dbReference type="PANTHER" id="PTHR43805:SF1">
    <property type="entry name" value="GP-PDE DOMAIN-CONTAINING PROTEIN"/>
    <property type="match status" value="1"/>
</dbReference>